<evidence type="ECO:0000256" key="4">
    <source>
        <dbReference type="ARBA" id="ARBA00022801"/>
    </source>
</evidence>
<feature type="compositionally biased region" description="Basic residues" evidence="12">
    <location>
        <begin position="385"/>
        <end position="400"/>
    </location>
</feature>
<dbReference type="CDD" id="cd00268">
    <property type="entry name" value="DEADc"/>
    <property type="match status" value="1"/>
</dbReference>
<evidence type="ECO:0000256" key="11">
    <source>
        <dbReference type="RuleBase" id="RU000492"/>
    </source>
</evidence>
<dbReference type="Proteomes" id="UP000189681">
    <property type="component" value="Unassembled WGS sequence"/>
</dbReference>
<dbReference type="GO" id="GO:0003676">
    <property type="term" value="F:nucleic acid binding"/>
    <property type="evidence" value="ECO:0007669"/>
    <property type="project" value="InterPro"/>
</dbReference>
<dbReference type="SMART" id="SM00487">
    <property type="entry name" value="DEXDc"/>
    <property type="match status" value="1"/>
</dbReference>
<evidence type="ECO:0000256" key="9">
    <source>
        <dbReference type="ARBA" id="ARBA00074363"/>
    </source>
</evidence>
<comment type="similarity">
    <text evidence="7 11">Belongs to the DEAD box helicase family.</text>
</comment>
<dbReference type="Pfam" id="PF00270">
    <property type="entry name" value="DEAD"/>
    <property type="match status" value="1"/>
</dbReference>
<dbReference type="PROSITE" id="PS51194">
    <property type="entry name" value="HELICASE_CTER"/>
    <property type="match status" value="1"/>
</dbReference>
<feature type="domain" description="Helicase ATP-binding" evidence="13">
    <location>
        <begin position="32"/>
        <end position="203"/>
    </location>
</feature>
<dbReference type="GO" id="GO:0042255">
    <property type="term" value="P:ribosome assembly"/>
    <property type="evidence" value="ECO:0007669"/>
    <property type="project" value="UniProtKB-ARBA"/>
</dbReference>
<dbReference type="PROSITE" id="PS51195">
    <property type="entry name" value="Q_MOTIF"/>
    <property type="match status" value="1"/>
</dbReference>
<evidence type="ECO:0000256" key="6">
    <source>
        <dbReference type="ARBA" id="ARBA00022840"/>
    </source>
</evidence>
<evidence type="ECO:0000256" key="1">
    <source>
        <dbReference type="ARBA" id="ARBA00012552"/>
    </source>
</evidence>
<accession>A0A1V4AUW4</accession>
<dbReference type="PANTHER" id="PTHR47959">
    <property type="entry name" value="ATP-DEPENDENT RNA HELICASE RHLE-RELATED"/>
    <property type="match status" value="1"/>
</dbReference>
<protein>
    <recommendedName>
        <fullName evidence="9">DEAD-box ATP-dependent RNA helicase RhpA</fullName>
        <ecNumber evidence="1">3.6.4.13</ecNumber>
    </recommendedName>
</protein>
<feature type="short sequence motif" description="Q motif" evidence="10">
    <location>
        <begin position="1"/>
        <end position="29"/>
    </location>
</feature>
<dbReference type="GO" id="GO:0016787">
    <property type="term" value="F:hydrolase activity"/>
    <property type="evidence" value="ECO:0007669"/>
    <property type="project" value="UniProtKB-KW"/>
</dbReference>
<dbReference type="GO" id="GO:0009266">
    <property type="term" value="P:response to temperature stimulus"/>
    <property type="evidence" value="ECO:0007669"/>
    <property type="project" value="UniProtKB-ARBA"/>
</dbReference>
<evidence type="ECO:0000259" key="14">
    <source>
        <dbReference type="PROSITE" id="PS51194"/>
    </source>
</evidence>
<feature type="domain" description="Helicase C-terminal" evidence="14">
    <location>
        <begin position="229"/>
        <end position="374"/>
    </location>
</feature>
<dbReference type="InterPro" id="IPR050079">
    <property type="entry name" value="DEAD_box_RNA_helicase"/>
</dbReference>
<dbReference type="Gene3D" id="3.40.50.300">
    <property type="entry name" value="P-loop containing nucleotide triphosphate hydrolases"/>
    <property type="match status" value="2"/>
</dbReference>
<sequence length="444" mass="49452">MNFKMFQFHPHIAAGVQALGYITPTPVQLQSIPPILQGRDIMALAQTGTGKTAAFVLPILQRLMQGPRGCLRALIIAPTRELAEQIHETICGLGSQTELRSVTIYGGVAINPQIQKLRQGAEIAVACPGRLLDHISQGTISVSRLEVLVLDEADRMFDMGFLPDVRKILRHLPAQRQTLFFSATMPSDIRRLAHDILRDPITVQIDHTVPLTTVSHALYPVEQHHKTAMLMEILHHTDTESVLVFTRTKHRAKQIARQLQKSGYSATSLQGNLSQNQRQAALDGFRNGLYKILVATDIAARGIDVSRISHVINYDIPNTAEAYTHRIGRTGRAAKTGDAFTLITREDASMVRTIESTLGVKLERRILKDFKDTTPVQKAESARHQPQRRHKQITARRTRPHTSATFGSTTQAASTTKTKRQRHPQVSRATGSSARRSRYSHDAR</sequence>
<comment type="catalytic activity">
    <reaction evidence="8">
        <text>ATP + H2O = ADP + phosphate + H(+)</text>
        <dbReference type="Rhea" id="RHEA:13065"/>
        <dbReference type="ChEBI" id="CHEBI:15377"/>
        <dbReference type="ChEBI" id="CHEBI:15378"/>
        <dbReference type="ChEBI" id="CHEBI:30616"/>
        <dbReference type="ChEBI" id="CHEBI:43474"/>
        <dbReference type="ChEBI" id="CHEBI:456216"/>
        <dbReference type="EC" id="3.6.4.13"/>
    </reaction>
</comment>
<feature type="domain" description="DEAD-box RNA helicase Q" evidence="15">
    <location>
        <begin position="1"/>
        <end position="29"/>
    </location>
</feature>
<dbReference type="FunFam" id="3.40.50.300:FF:000108">
    <property type="entry name" value="ATP-dependent RNA helicase RhlE"/>
    <property type="match status" value="1"/>
</dbReference>
<dbReference type="PROSITE" id="PS51192">
    <property type="entry name" value="HELICASE_ATP_BIND_1"/>
    <property type="match status" value="1"/>
</dbReference>
<evidence type="ECO:0000256" key="3">
    <source>
        <dbReference type="ARBA" id="ARBA00022741"/>
    </source>
</evidence>
<dbReference type="InterPro" id="IPR014014">
    <property type="entry name" value="RNA_helicase_DEAD_Q_motif"/>
</dbReference>
<dbReference type="CDD" id="cd18787">
    <property type="entry name" value="SF2_C_DEAD"/>
    <property type="match status" value="1"/>
</dbReference>
<reference evidence="16 17" key="1">
    <citation type="journal article" date="2017" name="Water Res.">
        <title>Discovery and metagenomic analysis of an anammox bacterial enrichment related to Candidatus "Brocadia caroliniensis" in a full-scale glycerol-fed nitritation-denitritation separate centrate treatment process.</title>
        <authorList>
            <person name="Park H."/>
            <person name="Brotto A.C."/>
            <person name="van Loosdrecht M.C."/>
            <person name="Chandran K."/>
        </authorList>
    </citation>
    <scope>NUCLEOTIDE SEQUENCE [LARGE SCALE GENOMIC DNA]</scope>
    <source>
        <strain evidence="16">26THWARD</strain>
    </source>
</reference>
<comment type="caution">
    <text evidence="16">The sequence shown here is derived from an EMBL/GenBank/DDBJ whole genome shotgun (WGS) entry which is preliminary data.</text>
</comment>
<evidence type="ECO:0000313" key="16">
    <source>
        <dbReference type="EMBL" id="OOP56907.1"/>
    </source>
</evidence>
<dbReference type="STRING" id="1004156.AYP45_06210"/>
<dbReference type="AlphaFoldDB" id="A0A1V4AUW4"/>
<dbReference type="PROSITE" id="PS00039">
    <property type="entry name" value="DEAD_ATP_HELICASE"/>
    <property type="match status" value="1"/>
</dbReference>
<dbReference type="InterPro" id="IPR001650">
    <property type="entry name" value="Helicase_C-like"/>
</dbReference>
<dbReference type="EMBL" id="AYTS01000056">
    <property type="protein sequence ID" value="OOP56907.1"/>
    <property type="molecule type" value="Genomic_DNA"/>
</dbReference>
<dbReference type="GO" id="GO:0005829">
    <property type="term" value="C:cytosol"/>
    <property type="evidence" value="ECO:0007669"/>
    <property type="project" value="TreeGrafter"/>
</dbReference>
<dbReference type="EC" id="3.6.4.13" evidence="1"/>
<evidence type="ECO:0000259" key="15">
    <source>
        <dbReference type="PROSITE" id="PS51195"/>
    </source>
</evidence>
<evidence type="ECO:0000256" key="5">
    <source>
        <dbReference type="ARBA" id="ARBA00022806"/>
    </source>
</evidence>
<evidence type="ECO:0000256" key="7">
    <source>
        <dbReference type="ARBA" id="ARBA00038437"/>
    </source>
</evidence>
<keyword evidence="3 11" id="KW-0547">Nucleotide-binding</keyword>
<dbReference type="InterPro" id="IPR011545">
    <property type="entry name" value="DEAD/DEAH_box_helicase_dom"/>
</dbReference>
<dbReference type="SUPFAM" id="SSF52540">
    <property type="entry name" value="P-loop containing nucleoside triphosphate hydrolases"/>
    <property type="match status" value="1"/>
</dbReference>
<dbReference type="InterPro" id="IPR027417">
    <property type="entry name" value="P-loop_NTPase"/>
</dbReference>
<evidence type="ECO:0000256" key="8">
    <source>
        <dbReference type="ARBA" id="ARBA00047984"/>
    </source>
</evidence>
<feature type="region of interest" description="Disordered" evidence="12">
    <location>
        <begin position="373"/>
        <end position="444"/>
    </location>
</feature>
<keyword evidence="2" id="KW-0963">Cytoplasm</keyword>
<gene>
    <name evidence="16" type="ORF">AYP45_06210</name>
</gene>
<dbReference type="Pfam" id="PF00271">
    <property type="entry name" value="Helicase_C"/>
    <property type="match status" value="1"/>
</dbReference>
<evidence type="ECO:0000259" key="13">
    <source>
        <dbReference type="PROSITE" id="PS51192"/>
    </source>
</evidence>
<evidence type="ECO:0000256" key="2">
    <source>
        <dbReference type="ARBA" id="ARBA00022490"/>
    </source>
</evidence>
<evidence type="ECO:0000256" key="12">
    <source>
        <dbReference type="SAM" id="MobiDB-lite"/>
    </source>
</evidence>
<dbReference type="InterPro" id="IPR000629">
    <property type="entry name" value="RNA-helicase_DEAD-box_CS"/>
</dbReference>
<dbReference type="PANTHER" id="PTHR47959:SF13">
    <property type="entry name" value="ATP-DEPENDENT RNA HELICASE RHLE"/>
    <property type="match status" value="1"/>
</dbReference>
<proteinExistence type="inferred from homology"/>
<evidence type="ECO:0000256" key="10">
    <source>
        <dbReference type="PROSITE-ProRule" id="PRU00552"/>
    </source>
</evidence>
<evidence type="ECO:0000313" key="17">
    <source>
        <dbReference type="Proteomes" id="UP000189681"/>
    </source>
</evidence>
<keyword evidence="5 11" id="KW-0347">Helicase</keyword>
<dbReference type="GO" id="GO:0005524">
    <property type="term" value="F:ATP binding"/>
    <property type="evidence" value="ECO:0007669"/>
    <property type="project" value="UniProtKB-KW"/>
</dbReference>
<keyword evidence="6 11" id="KW-0067">ATP-binding</keyword>
<name>A0A1V4AUW4_9BACT</name>
<organism evidence="16 17">
    <name type="scientific">Candidatus Brocadia carolinensis</name>
    <dbReference type="NCBI Taxonomy" id="1004156"/>
    <lineage>
        <taxon>Bacteria</taxon>
        <taxon>Pseudomonadati</taxon>
        <taxon>Planctomycetota</taxon>
        <taxon>Candidatus Brocadiia</taxon>
        <taxon>Candidatus Brocadiales</taxon>
        <taxon>Candidatus Brocadiaceae</taxon>
        <taxon>Candidatus Brocadia</taxon>
    </lineage>
</organism>
<dbReference type="InterPro" id="IPR044742">
    <property type="entry name" value="DEAD/DEAH_RhlB"/>
</dbReference>
<dbReference type="GO" id="GO:0003724">
    <property type="term" value="F:RNA helicase activity"/>
    <property type="evidence" value="ECO:0007669"/>
    <property type="project" value="UniProtKB-EC"/>
</dbReference>
<dbReference type="InterPro" id="IPR014001">
    <property type="entry name" value="Helicase_ATP-bd"/>
</dbReference>
<keyword evidence="4 11" id="KW-0378">Hydrolase</keyword>
<dbReference type="SMART" id="SM00490">
    <property type="entry name" value="HELICc"/>
    <property type="match status" value="1"/>
</dbReference>